<keyword evidence="2" id="KW-1185">Reference proteome</keyword>
<evidence type="ECO:0000313" key="1">
    <source>
        <dbReference type="EMBL" id="MPC71576.1"/>
    </source>
</evidence>
<organism evidence="1 2">
    <name type="scientific">Portunus trituberculatus</name>
    <name type="common">Swimming crab</name>
    <name type="synonym">Neptunus trituberculatus</name>
    <dbReference type="NCBI Taxonomy" id="210409"/>
    <lineage>
        <taxon>Eukaryota</taxon>
        <taxon>Metazoa</taxon>
        <taxon>Ecdysozoa</taxon>
        <taxon>Arthropoda</taxon>
        <taxon>Crustacea</taxon>
        <taxon>Multicrustacea</taxon>
        <taxon>Malacostraca</taxon>
        <taxon>Eumalacostraca</taxon>
        <taxon>Eucarida</taxon>
        <taxon>Decapoda</taxon>
        <taxon>Pleocyemata</taxon>
        <taxon>Brachyura</taxon>
        <taxon>Eubrachyura</taxon>
        <taxon>Portunoidea</taxon>
        <taxon>Portunidae</taxon>
        <taxon>Portuninae</taxon>
        <taxon>Portunus</taxon>
    </lineage>
</organism>
<proteinExistence type="predicted"/>
<protein>
    <submittedName>
        <fullName evidence="1">Uncharacterized protein</fullName>
    </submittedName>
</protein>
<sequence length="88" mass="10374">MLLGFQERDLILRRCRATPRRFVKWEKRISDSTCGLEMRSGKQMLNSTRLLEFKTRRLQRQEGRTDQETIALCRPSSLAASRYGINIQ</sequence>
<dbReference type="EMBL" id="VSRR010033135">
    <property type="protein sequence ID" value="MPC71576.1"/>
    <property type="molecule type" value="Genomic_DNA"/>
</dbReference>
<name>A0A5B7HNQ0_PORTR</name>
<dbReference type="AlphaFoldDB" id="A0A5B7HNQ0"/>
<accession>A0A5B7HNQ0</accession>
<comment type="caution">
    <text evidence="1">The sequence shown here is derived from an EMBL/GenBank/DDBJ whole genome shotgun (WGS) entry which is preliminary data.</text>
</comment>
<evidence type="ECO:0000313" key="2">
    <source>
        <dbReference type="Proteomes" id="UP000324222"/>
    </source>
</evidence>
<gene>
    <name evidence="1" type="ORF">E2C01_065856</name>
</gene>
<reference evidence="1 2" key="1">
    <citation type="submission" date="2019-05" db="EMBL/GenBank/DDBJ databases">
        <title>Another draft genome of Portunus trituberculatus and its Hox gene families provides insights of decapod evolution.</title>
        <authorList>
            <person name="Jeong J.-H."/>
            <person name="Song I."/>
            <person name="Kim S."/>
            <person name="Choi T."/>
            <person name="Kim D."/>
            <person name="Ryu S."/>
            <person name="Kim W."/>
        </authorList>
    </citation>
    <scope>NUCLEOTIDE SEQUENCE [LARGE SCALE GENOMIC DNA]</scope>
    <source>
        <tissue evidence="1">Muscle</tissue>
    </source>
</reference>
<dbReference type="Proteomes" id="UP000324222">
    <property type="component" value="Unassembled WGS sequence"/>
</dbReference>